<organism evidence="1 2">
    <name type="scientific">Cirrhinus mrigala</name>
    <name type="common">Mrigala</name>
    <dbReference type="NCBI Taxonomy" id="683832"/>
    <lineage>
        <taxon>Eukaryota</taxon>
        <taxon>Metazoa</taxon>
        <taxon>Chordata</taxon>
        <taxon>Craniata</taxon>
        <taxon>Vertebrata</taxon>
        <taxon>Euteleostomi</taxon>
        <taxon>Actinopterygii</taxon>
        <taxon>Neopterygii</taxon>
        <taxon>Teleostei</taxon>
        <taxon>Ostariophysi</taxon>
        <taxon>Cypriniformes</taxon>
        <taxon>Cyprinidae</taxon>
        <taxon>Labeoninae</taxon>
        <taxon>Labeonini</taxon>
        <taxon>Cirrhinus</taxon>
    </lineage>
</organism>
<accession>A0ABD0RRK4</accession>
<dbReference type="SUPFAM" id="SSF56235">
    <property type="entry name" value="N-terminal nucleophile aminohydrolases (Ntn hydrolases)"/>
    <property type="match status" value="1"/>
</dbReference>
<feature type="non-terminal residue" evidence="1">
    <location>
        <position position="58"/>
    </location>
</feature>
<dbReference type="AlphaFoldDB" id="A0ABD0RRK4"/>
<protein>
    <recommendedName>
        <fullName evidence="3">Proteasome subunit beta type-5</fullName>
    </recommendedName>
</protein>
<dbReference type="Pfam" id="PF00227">
    <property type="entry name" value="Proteasome"/>
    <property type="match status" value="1"/>
</dbReference>
<dbReference type="Proteomes" id="UP001529510">
    <property type="component" value="Unassembled WGS sequence"/>
</dbReference>
<evidence type="ECO:0000313" key="2">
    <source>
        <dbReference type="Proteomes" id="UP001529510"/>
    </source>
</evidence>
<evidence type="ECO:0008006" key="3">
    <source>
        <dbReference type="Google" id="ProtNLM"/>
    </source>
</evidence>
<sequence length="58" mass="6445">VCGDLFAVGSGSIGLRYDLTVEEACDLGRRAIYQATYRDAYSGGQVNLYRVHSEGWER</sequence>
<dbReference type="InterPro" id="IPR029055">
    <property type="entry name" value="Ntn_hydrolases_N"/>
</dbReference>
<proteinExistence type="predicted"/>
<evidence type="ECO:0000313" key="1">
    <source>
        <dbReference type="EMBL" id="KAL0201169.1"/>
    </source>
</evidence>
<dbReference type="InterPro" id="IPR001353">
    <property type="entry name" value="Proteasome_sua/b"/>
</dbReference>
<name>A0ABD0RRK4_CIRMR</name>
<keyword evidence="2" id="KW-1185">Reference proteome</keyword>
<reference evidence="1 2" key="1">
    <citation type="submission" date="2024-05" db="EMBL/GenBank/DDBJ databases">
        <title>Genome sequencing and assembly of Indian major carp, Cirrhinus mrigala (Hamilton, 1822).</title>
        <authorList>
            <person name="Mohindra V."/>
            <person name="Chowdhury L.M."/>
            <person name="Lal K."/>
            <person name="Jena J.K."/>
        </authorList>
    </citation>
    <scope>NUCLEOTIDE SEQUENCE [LARGE SCALE GENOMIC DNA]</scope>
    <source>
        <strain evidence="1">CM1030</strain>
        <tissue evidence="1">Blood</tissue>
    </source>
</reference>
<dbReference type="EMBL" id="JAMKFB020000002">
    <property type="protein sequence ID" value="KAL0201169.1"/>
    <property type="molecule type" value="Genomic_DNA"/>
</dbReference>
<comment type="caution">
    <text evidence="1">The sequence shown here is derived from an EMBL/GenBank/DDBJ whole genome shotgun (WGS) entry which is preliminary data.</text>
</comment>
<dbReference type="Gene3D" id="3.60.20.10">
    <property type="entry name" value="Glutamine Phosphoribosylpyrophosphate, subunit 1, domain 1"/>
    <property type="match status" value="1"/>
</dbReference>
<gene>
    <name evidence="1" type="ORF">M9458_004356</name>
</gene>
<feature type="non-terminal residue" evidence="1">
    <location>
        <position position="1"/>
    </location>
</feature>